<comment type="caution">
    <text evidence="21">The sequence shown here is derived from an EMBL/GenBank/DDBJ whole genome shotgun (WGS) entry which is preliminary data.</text>
</comment>
<dbReference type="InterPro" id="IPR001245">
    <property type="entry name" value="Ser-Thr/Tyr_kinase_cat_dom"/>
</dbReference>
<evidence type="ECO:0000259" key="18">
    <source>
        <dbReference type="PROSITE" id="PS50011"/>
    </source>
</evidence>
<dbReference type="Pfam" id="PF07714">
    <property type="entry name" value="PK_Tyr_Ser-Thr"/>
    <property type="match status" value="3"/>
</dbReference>
<dbReference type="PANTHER" id="PTHR27002">
    <property type="entry name" value="RECEPTOR-LIKE SERINE/THREONINE-PROTEIN KINASE SD1-8"/>
    <property type="match status" value="1"/>
</dbReference>
<dbReference type="Pfam" id="PF12398">
    <property type="entry name" value="DUF3660"/>
    <property type="match status" value="2"/>
</dbReference>
<feature type="binding site" evidence="15">
    <location>
        <position position="1327"/>
    </location>
    <ligand>
        <name>ATP</name>
        <dbReference type="ChEBI" id="CHEBI:30616"/>
    </ligand>
</feature>
<dbReference type="SUPFAM" id="SSF56112">
    <property type="entry name" value="Protein kinase-like (PK-like)"/>
    <property type="match status" value="3"/>
</dbReference>
<feature type="transmembrane region" description="Helical" evidence="16">
    <location>
        <begin position="1216"/>
        <end position="1237"/>
    </location>
</feature>
<feature type="signal peptide" evidence="17">
    <location>
        <begin position="1"/>
        <end position="26"/>
    </location>
</feature>
<evidence type="ECO:0000256" key="17">
    <source>
        <dbReference type="SAM" id="SignalP"/>
    </source>
</evidence>
<keyword evidence="3" id="KW-1003">Cell membrane</keyword>
<dbReference type="Pfam" id="PF11883">
    <property type="entry name" value="DUF3403"/>
    <property type="match status" value="3"/>
</dbReference>
<dbReference type="InterPro" id="IPR017441">
    <property type="entry name" value="Protein_kinase_ATP_BS"/>
</dbReference>
<evidence type="ECO:0000256" key="1">
    <source>
        <dbReference type="ARBA" id="ARBA00004251"/>
    </source>
</evidence>
<protein>
    <submittedName>
        <fullName evidence="21">Uncharacterized protein</fullName>
    </submittedName>
</protein>
<feature type="domain" description="Apple" evidence="20">
    <location>
        <begin position="344"/>
        <end position="425"/>
    </location>
</feature>
<evidence type="ECO:0000256" key="14">
    <source>
        <dbReference type="ARBA" id="ARBA00023180"/>
    </source>
</evidence>
<dbReference type="PROSITE" id="PS00107">
    <property type="entry name" value="PROTEIN_KINASE_ATP"/>
    <property type="match status" value="2"/>
</dbReference>
<evidence type="ECO:0000259" key="19">
    <source>
        <dbReference type="PROSITE" id="PS50927"/>
    </source>
</evidence>
<dbReference type="InterPro" id="IPR000719">
    <property type="entry name" value="Prot_kinase_dom"/>
</dbReference>
<dbReference type="PROSITE" id="PS50948">
    <property type="entry name" value="PAN"/>
    <property type="match status" value="3"/>
</dbReference>
<feature type="domain" description="Apple" evidence="20">
    <location>
        <begin position="1120"/>
        <end position="1201"/>
    </location>
</feature>
<evidence type="ECO:0000313" key="21">
    <source>
        <dbReference type="EMBL" id="KAH0919588.1"/>
    </source>
</evidence>
<feature type="domain" description="Protein kinase" evidence="18">
    <location>
        <begin position="1981"/>
        <end position="2318"/>
    </location>
</feature>
<keyword evidence="22" id="KW-1185">Reference proteome</keyword>
<dbReference type="InterPro" id="IPR003609">
    <property type="entry name" value="Pan_app"/>
</dbReference>
<keyword evidence="5" id="KW-0808">Transferase</keyword>
<keyword evidence="10 15" id="KW-0067">ATP-binding</keyword>
<evidence type="ECO:0000313" key="22">
    <source>
        <dbReference type="Proteomes" id="UP000824890"/>
    </source>
</evidence>
<keyword evidence="7 17" id="KW-0732">Signal</keyword>
<organism evidence="21 22">
    <name type="scientific">Brassica napus</name>
    <name type="common">Rape</name>
    <dbReference type="NCBI Taxonomy" id="3708"/>
    <lineage>
        <taxon>Eukaryota</taxon>
        <taxon>Viridiplantae</taxon>
        <taxon>Streptophyta</taxon>
        <taxon>Embryophyta</taxon>
        <taxon>Tracheophyta</taxon>
        <taxon>Spermatophyta</taxon>
        <taxon>Magnoliopsida</taxon>
        <taxon>eudicotyledons</taxon>
        <taxon>Gunneridae</taxon>
        <taxon>Pentapetalae</taxon>
        <taxon>rosids</taxon>
        <taxon>malvids</taxon>
        <taxon>Brassicales</taxon>
        <taxon>Brassicaceae</taxon>
        <taxon>Brassiceae</taxon>
        <taxon>Brassica</taxon>
    </lineage>
</organism>
<evidence type="ECO:0000256" key="16">
    <source>
        <dbReference type="SAM" id="Phobius"/>
    </source>
</evidence>
<name>A0ABQ8CR86_BRANA</name>
<evidence type="ECO:0000256" key="4">
    <source>
        <dbReference type="ARBA" id="ARBA00022527"/>
    </source>
</evidence>
<dbReference type="PROSITE" id="PS00108">
    <property type="entry name" value="PROTEIN_KINASE_ST"/>
    <property type="match status" value="3"/>
</dbReference>
<evidence type="ECO:0000259" key="20">
    <source>
        <dbReference type="PROSITE" id="PS50948"/>
    </source>
</evidence>
<evidence type="ECO:0000256" key="3">
    <source>
        <dbReference type="ARBA" id="ARBA00022475"/>
    </source>
</evidence>
<keyword evidence="12 16" id="KW-0472">Membrane</keyword>
<keyword evidence="8 15" id="KW-0547">Nucleotide-binding</keyword>
<feature type="transmembrane region" description="Helical" evidence="16">
    <location>
        <begin position="1636"/>
        <end position="1657"/>
    </location>
</feature>
<feature type="domain" description="Bulb-type lectin" evidence="19">
    <location>
        <begin position="875"/>
        <end position="998"/>
    </location>
</feature>
<accession>A0ABQ8CR86</accession>
<keyword evidence="4" id="KW-0723">Serine/threonine-protein kinase</keyword>
<dbReference type="Pfam" id="PF08276">
    <property type="entry name" value="PAN_2"/>
    <property type="match status" value="3"/>
</dbReference>
<evidence type="ECO:0000256" key="8">
    <source>
        <dbReference type="ARBA" id="ARBA00022741"/>
    </source>
</evidence>
<evidence type="ECO:0000256" key="12">
    <source>
        <dbReference type="ARBA" id="ARBA00023136"/>
    </source>
</evidence>
<dbReference type="Pfam" id="PF01453">
    <property type="entry name" value="B_lectin"/>
    <property type="match status" value="3"/>
</dbReference>
<evidence type="ECO:0000256" key="11">
    <source>
        <dbReference type="ARBA" id="ARBA00022989"/>
    </source>
</evidence>
<keyword evidence="14" id="KW-0325">Glycoprotein</keyword>
<evidence type="ECO:0000256" key="15">
    <source>
        <dbReference type="PROSITE-ProRule" id="PRU10141"/>
    </source>
</evidence>
<dbReference type="SMART" id="SM00473">
    <property type="entry name" value="PAN_AP"/>
    <property type="match status" value="3"/>
</dbReference>
<dbReference type="Gene3D" id="2.90.10.10">
    <property type="entry name" value="Bulb-type lectin domain"/>
    <property type="match status" value="3"/>
</dbReference>
<feature type="domain" description="Bulb-type lectin" evidence="19">
    <location>
        <begin position="1656"/>
        <end position="1778"/>
    </location>
</feature>
<proteinExistence type="predicted"/>
<keyword evidence="13" id="KW-1015">Disulfide bond</keyword>
<evidence type="ECO:0000256" key="9">
    <source>
        <dbReference type="ARBA" id="ARBA00022777"/>
    </source>
</evidence>
<evidence type="ECO:0000256" key="2">
    <source>
        <dbReference type="ARBA" id="ARBA00022471"/>
    </source>
</evidence>
<dbReference type="InterPro" id="IPR008271">
    <property type="entry name" value="Ser/Thr_kinase_AS"/>
</dbReference>
<dbReference type="InterPro" id="IPR021820">
    <property type="entry name" value="S-locus_recpt_kinase_C"/>
</dbReference>
<dbReference type="Gene3D" id="1.10.510.10">
    <property type="entry name" value="Transferase(Phosphotransferase) domain 1"/>
    <property type="match status" value="3"/>
</dbReference>
<keyword evidence="6 16" id="KW-0812">Transmembrane</keyword>
<reference evidence="21 22" key="1">
    <citation type="submission" date="2021-05" db="EMBL/GenBank/DDBJ databases">
        <title>Genome Assembly of Synthetic Allotetraploid Brassica napus Reveals Homoeologous Exchanges between Subgenomes.</title>
        <authorList>
            <person name="Davis J.T."/>
        </authorList>
    </citation>
    <scope>NUCLEOTIDE SEQUENCE [LARGE SCALE GENOMIC DNA]</scope>
    <source>
        <strain evidence="22">cv. Da-Ae</strain>
        <tissue evidence="21">Seedling</tissue>
    </source>
</reference>
<dbReference type="SMART" id="SM00220">
    <property type="entry name" value="S_TKc"/>
    <property type="match status" value="3"/>
</dbReference>
<keyword evidence="2" id="KW-0713">Self-incompatibility</keyword>
<dbReference type="CDD" id="cd00028">
    <property type="entry name" value="B_lectin"/>
    <property type="match status" value="3"/>
</dbReference>
<evidence type="ECO:0000256" key="13">
    <source>
        <dbReference type="ARBA" id="ARBA00023157"/>
    </source>
</evidence>
<dbReference type="CDD" id="cd14066">
    <property type="entry name" value="STKc_IRAK"/>
    <property type="match status" value="3"/>
</dbReference>
<dbReference type="InterPro" id="IPR011009">
    <property type="entry name" value="Kinase-like_dom_sf"/>
</dbReference>
<keyword evidence="11 16" id="KW-1133">Transmembrane helix</keyword>
<feature type="domain" description="Apple" evidence="20">
    <location>
        <begin position="1938"/>
        <end position="2021"/>
    </location>
</feature>
<evidence type="ECO:0000256" key="5">
    <source>
        <dbReference type="ARBA" id="ARBA00022679"/>
    </source>
</evidence>
<dbReference type="CDD" id="cd01098">
    <property type="entry name" value="PAN_AP_plant"/>
    <property type="match status" value="3"/>
</dbReference>
<dbReference type="Proteomes" id="UP000824890">
    <property type="component" value="Unassembled WGS sequence"/>
</dbReference>
<keyword evidence="9" id="KW-0418">Kinase</keyword>
<sequence length="2352" mass="266805">MRSSPNYHHPYTFVFVVILFPALAVSYKTLSATESLTISSNETIVSHNETFELGFFTPGSSSRWYLGIWYKKIPTRTYVWVANRDNPLSHPNGSLKISSDNNLVIYDHSSNTPVWSTNLTVGTLRSPLVAELLDNGNFVLRHSNNNEYLWQSFDFPTDTLLPDMKLGWDKKTGLDRVLRSWRGVEDPSSGDFSTKLETRGFPEYYVFNKERIIYRSGPWIGNRFSCIPEMKPVDYMVYTFIASNEEVTYSYQMTKPDVYSVLSVSYMGTLQRRNWIESAQIWKQLWYQPKDICDNYKQCGSYGYGDSNTIPSCNCIKGFERRNEQEWALRDDSAGCVRKTKLSCDGRDGFVVVKKMKLPDTTATVLDRGIGLKECEAKCLNDCNCTAYANTDIRDGGSGCVIWKGGLFDIRSYANGGQDLYVKLAATDLDHVRITSHGTIIGSGIGVTIFLLISIIILFGYWKRKQKSDITIQTPRVDQVRSQDLLIDEVLLTSERYISRENKTDDLELPLMEFEALAMATNRFSDANMLGQGGFGIVYKGMLPDGKEIAVKRLSKMSLQGTDEFKNEVRLIARLQHINLVRLLGCCVDKGEKMLIYEYLENLSLDSHLFDKIRRSNLSWQKRFDITNGIARGLLYLHQDSRFRIIHRDLKASNVLLDKNMTPKISDFGMARIFGRDETEANTRKVVGTYGYMAPEYAMDGIFSMKSDVFSFGVLLLEIITGKRSKGFYNSNRDNNLLGFVWRYWKEGKGIEIVDPIIMDSSSSALRTHEILRCIQIGLLCVQERAEDRPVMSTVMVMLGSETTAIPQPKRPGFCVGRSLLETESSSSTQHDDDLTVNQITLSVIDARHVPYYHHPYTFFFVFILFPALGVYANTLSPTESLTISNNKTIVSRNETFELGFFTPGSSSRWYLGIWYKKIPTRTYVWVANRDNPLSRPSGSLKISSDNNLVIYDHSDTPVWSTNLTVGASRSPVVAELLDNGNFVLNSNDPEGYLWQSFDFPTDTLLPDMKLGWDKKTGLDRVLRSWKSVEDPASGDYSTKLETRGFPEYYVFNKETIIYRSGPWIGNRFSCVPEMKPIEYMVYTFIASNEEVSYAYHMTKPDVYSTDDSAGCVRKTRLSCDGRDGFVAVKRMKLPDTAATVLDRGIGLKECKAKCLQDCNCTAYANTDIRDGGSGCVIWNGGLFDIRMYPNGGQDIYVKLAAADLDHVKITSHGTIIGSGIGLAILLLLSIIIFGYWKRKQKRFITIQTPIVDQVRSQDLLINQVVLTSERYISRENKTDDLELPLMEFEALDMATNRFSVANMLGQGGFGIVYKGMLPDGKEIAVKRLSKMSLQGTDEFKNEVRLIARLQHINLVRLLGCCVDKGEKMLIYEYLENLSLDSHLFDKIRRSNLSWPKRFDITNGIARGLLYLHQDSRFRIIHRDLKASNVLLDKNMTPKISDFGMARIFGRDETEANTRKVVGTYGYMAPEYAMDGIFSMKSDVFSFGVLLLEIITGKRSKGFYNSNRDNNLLGFVWRYWKEGKGIEIIDPIIIDSSSSALRTVHEILRCIQIGLLCVQERAEDRPVMSTVMVMLGSETTAIPQPKPPGFCVGRSLFETQSSSSTQRDDELSVNQITLSVIDAREMRNVPNYHSPYTFFLIFVFILFPAFDVSASTMSATESLTISSSKTIISRSEIFELGFFTPASSSRWYLGIWYKKIPTRTYVWVANRDTPLSHSKGSLKISDNNLVILDHSNKPVWSTNLTGGTVRSPVVAELLDNGNFVLRHSNNYEYLWQSFDFPTDTLLPEMKLGWDLKTGMNRFLRSRKTPDDPSSGDYSTKFKTIGFPEVYVCNKESIVYRSGPWDGIRFNGIPEQHLLDLNPNPDRVITTINLGRESWRPLWYSPRDICNNYKQCGSYGYCDSNASPVCNCIHGFKPRNKWDLRDDFDGCVRKTRLSCDGTDGFVRLKNMKLPDTTKTIVDRGIGTEECEARCLKNCNCTAFANADIRNGGWGCVIWTGDMLDMRYFAEGDDKITNNGKIIVSLFSGFGKQNRREPQQFKHLLGMLPDGKEIAVKRLSKKSLQGTGEFKNEVRLIARLQHLNLVRLLGCCVDKGEKMLIYEYLENLSLDSHLFDKIRRSNLSWQKRFDIANGIARGLLYLHQDSRFRVIHRDLKASNILLDKNMTPKISDFGMARIFGREETEANTRKVVGTYGYMSPEYAMDGIFSMKSDVFSFGVLLLEIISGKKTNGFYNSNRDLNLLGFVWRYWKEGKGIEIVDPIIIDDSSSAVLRTHEILRCIQIGLLCVQERAEDRPVMSTVMVMLGSETTAIPQPKRPGFCVGRSLLETESSSSTQRGDEVSVNQITLSVIDAR</sequence>
<dbReference type="PROSITE" id="PS50011">
    <property type="entry name" value="PROTEIN_KINASE_DOM"/>
    <property type="match status" value="3"/>
</dbReference>
<feature type="domain" description="Bulb-type lectin" evidence="19">
    <location>
        <begin position="29"/>
        <end position="153"/>
    </location>
</feature>
<feature type="binding site" evidence="15">
    <location>
        <position position="552"/>
    </location>
    <ligand>
        <name>ATP</name>
        <dbReference type="ChEBI" id="CHEBI:30616"/>
    </ligand>
</feature>
<feature type="domain" description="Protein kinase" evidence="18">
    <location>
        <begin position="1299"/>
        <end position="1580"/>
    </location>
</feature>
<dbReference type="InterPro" id="IPR001480">
    <property type="entry name" value="Bulb-type_lectin_dom"/>
</dbReference>
<dbReference type="InterPro" id="IPR022126">
    <property type="entry name" value="S-locus_recpt_kinase"/>
</dbReference>
<dbReference type="Gene3D" id="3.30.200.20">
    <property type="entry name" value="Phosphorylase Kinase, domain 1"/>
    <property type="match status" value="3"/>
</dbReference>
<dbReference type="Pfam" id="PF00954">
    <property type="entry name" value="S_locus_glycop"/>
    <property type="match status" value="3"/>
</dbReference>
<feature type="chain" id="PRO_5047244887" evidence="17">
    <location>
        <begin position="27"/>
        <end position="2352"/>
    </location>
</feature>
<evidence type="ECO:0000256" key="7">
    <source>
        <dbReference type="ARBA" id="ARBA00022729"/>
    </source>
</evidence>
<evidence type="ECO:0000256" key="6">
    <source>
        <dbReference type="ARBA" id="ARBA00022692"/>
    </source>
</evidence>
<feature type="domain" description="Protein kinase" evidence="18">
    <location>
        <begin position="524"/>
        <end position="779"/>
    </location>
</feature>
<dbReference type="InterPro" id="IPR000858">
    <property type="entry name" value="S_locus_glycoprot_dom"/>
</dbReference>
<dbReference type="InterPro" id="IPR036426">
    <property type="entry name" value="Bulb-type_lectin_dom_sf"/>
</dbReference>
<dbReference type="SUPFAM" id="SSF51110">
    <property type="entry name" value="alpha-D-mannose-specific plant lectins"/>
    <property type="match status" value="3"/>
</dbReference>
<dbReference type="EMBL" id="JAGKQM010000007">
    <property type="protein sequence ID" value="KAH0919588.1"/>
    <property type="molecule type" value="Genomic_DNA"/>
</dbReference>
<dbReference type="PANTHER" id="PTHR27002:SF1035">
    <property type="entry name" value="RECEPTOR-LIKE SERINE_THREONINE-PROTEIN KINASE SD1-6-RELATED"/>
    <property type="match status" value="1"/>
</dbReference>
<comment type="subcellular location">
    <subcellularLocation>
        <location evidence="1">Cell membrane</location>
        <topology evidence="1">Single-pass type I membrane protein</topology>
    </subcellularLocation>
</comment>
<dbReference type="SMART" id="SM00108">
    <property type="entry name" value="B_lectin"/>
    <property type="match status" value="3"/>
</dbReference>
<gene>
    <name evidence="21" type="ORF">HID58_027248</name>
</gene>
<evidence type="ECO:0000256" key="10">
    <source>
        <dbReference type="ARBA" id="ARBA00022840"/>
    </source>
</evidence>
<feature type="transmembrane region" description="Helical" evidence="16">
    <location>
        <begin position="440"/>
        <end position="462"/>
    </location>
</feature>
<dbReference type="PROSITE" id="PS50927">
    <property type="entry name" value="BULB_LECTIN"/>
    <property type="match status" value="3"/>
</dbReference>